<organism evidence="1 2">
    <name type="scientific">Tetrahymena thermophila (strain SB210)</name>
    <dbReference type="NCBI Taxonomy" id="312017"/>
    <lineage>
        <taxon>Eukaryota</taxon>
        <taxon>Sar</taxon>
        <taxon>Alveolata</taxon>
        <taxon>Ciliophora</taxon>
        <taxon>Intramacronucleata</taxon>
        <taxon>Oligohymenophorea</taxon>
        <taxon>Hymenostomatida</taxon>
        <taxon>Tetrahymenina</taxon>
        <taxon>Tetrahymenidae</taxon>
        <taxon>Tetrahymena</taxon>
    </lineage>
</organism>
<accession>Q24E24</accession>
<protein>
    <submittedName>
        <fullName evidence="1">Tetratricopeptide repeat protein</fullName>
    </submittedName>
</protein>
<proteinExistence type="predicted"/>
<dbReference type="InterPro" id="IPR011990">
    <property type="entry name" value="TPR-like_helical_dom_sf"/>
</dbReference>
<dbReference type="HOGENOM" id="CLU_2872603_0_0_1"/>
<gene>
    <name evidence="1" type="ORF">TTHERM_00853160</name>
</gene>
<name>Q24E24_TETTS</name>
<dbReference type="Proteomes" id="UP000009168">
    <property type="component" value="Unassembled WGS sequence"/>
</dbReference>
<dbReference type="InParanoid" id="Q24E24"/>
<reference evidence="2" key="1">
    <citation type="journal article" date="2006" name="PLoS Biol.">
        <title>Macronuclear genome sequence of the ciliate Tetrahymena thermophila, a model eukaryote.</title>
        <authorList>
            <person name="Eisen J.A."/>
            <person name="Coyne R.S."/>
            <person name="Wu M."/>
            <person name="Wu D."/>
            <person name="Thiagarajan M."/>
            <person name="Wortman J.R."/>
            <person name="Badger J.H."/>
            <person name="Ren Q."/>
            <person name="Amedeo P."/>
            <person name="Jones K.M."/>
            <person name="Tallon L.J."/>
            <person name="Delcher A.L."/>
            <person name="Salzberg S.L."/>
            <person name="Silva J.C."/>
            <person name="Haas B.J."/>
            <person name="Majoros W.H."/>
            <person name="Farzad M."/>
            <person name="Carlton J.M."/>
            <person name="Smith R.K. Jr."/>
            <person name="Garg J."/>
            <person name="Pearlman R.E."/>
            <person name="Karrer K.M."/>
            <person name="Sun L."/>
            <person name="Manning G."/>
            <person name="Elde N.C."/>
            <person name="Turkewitz A.P."/>
            <person name="Asai D.J."/>
            <person name="Wilkes D.E."/>
            <person name="Wang Y."/>
            <person name="Cai H."/>
            <person name="Collins K."/>
            <person name="Stewart B.A."/>
            <person name="Lee S.R."/>
            <person name="Wilamowska K."/>
            <person name="Weinberg Z."/>
            <person name="Ruzzo W.L."/>
            <person name="Wloga D."/>
            <person name="Gaertig J."/>
            <person name="Frankel J."/>
            <person name="Tsao C.-C."/>
            <person name="Gorovsky M.A."/>
            <person name="Keeling P.J."/>
            <person name="Waller R.F."/>
            <person name="Patron N.J."/>
            <person name="Cherry J.M."/>
            <person name="Stover N.A."/>
            <person name="Krieger C.J."/>
            <person name="del Toro C."/>
            <person name="Ryder H.F."/>
            <person name="Williamson S.C."/>
            <person name="Barbeau R.A."/>
            <person name="Hamilton E.P."/>
            <person name="Orias E."/>
        </authorList>
    </citation>
    <scope>NUCLEOTIDE SEQUENCE [LARGE SCALE GENOMIC DNA]</scope>
    <source>
        <strain evidence="2">SB210</strain>
    </source>
</reference>
<dbReference type="SUPFAM" id="SSF48452">
    <property type="entry name" value="TPR-like"/>
    <property type="match status" value="2"/>
</dbReference>
<dbReference type="Gene3D" id="1.25.40.10">
    <property type="entry name" value="Tetratricopeptide repeat domain"/>
    <property type="match status" value="1"/>
</dbReference>
<evidence type="ECO:0000313" key="2">
    <source>
        <dbReference type="Proteomes" id="UP000009168"/>
    </source>
</evidence>
<dbReference type="KEGG" id="tet:TTHERM_00853160"/>
<dbReference type="AlphaFoldDB" id="Q24E24"/>
<keyword evidence="2" id="KW-1185">Reference proteome</keyword>
<sequence>MDGVDIQEDNNLDDDCEIVFFANKKQITYDQPIDLIEKQVNNELINYPNNVELLLIIGQINLKFKNDSVQALQIFKRVLILDPLNIDSRIEIINLLIQQKQQQNTQYIEILISECMKLDPNYWRVTFMKGMYYLAFFKSQQAIQVLEQGNQIFQNNIWINTLLAQLYSEQQKNNSKVLLQEVTQFKKLNYQVLTGIALTYLNLKEYELAQFYSDKILKINKNSCPAYNIQAQINKFYHKNLEMCFQNSLKCIQIDSNQVQAAYDLYLYYLNKGDEKNKDIYLKKITQLQMTNQQILYQGLQEIYSMHENDLKLSNYYYRKIMRVNPKNLEANLIFLQQGYFEDNEELLQSSINFLNKQKLQNFDDIMDYNTVSQLNFQFL</sequence>
<dbReference type="EMBL" id="GG662311">
    <property type="protein sequence ID" value="EAS06077.2"/>
    <property type="molecule type" value="Genomic_DNA"/>
</dbReference>
<evidence type="ECO:0000313" key="1">
    <source>
        <dbReference type="EMBL" id="EAS06077.2"/>
    </source>
</evidence>
<dbReference type="GeneID" id="7824462"/>
<dbReference type="RefSeq" id="XP_001026322.2">
    <property type="nucleotide sequence ID" value="XM_001026322.2"/>
</dbReference>